<feature type="region of interest" description="Disordered" evidence="2">
    <location>
        <begin position="385"/>
        <end position="419"/>
    </location>
</feature>
<feature type="compositionally biased region" description="Polar residues" evidence="2">
    <location>
        <begin position="102"/>
        <end position="112"/>
    </location>
</feature>
<dbReference type="SUPFAM" id="SSF57756">
    <property type="entry name" value="Retrovirus zinc finger-like domains"/>
    <property type="match status" value="1"/>
</dbReference>
<dbReference type="Gene3D" id="2.40.70.10">
    <property type="entry name" value="Acid Proteases"/>
    <property type="match status" value="1"/>
</dbReference>
<keyword evidence="1" id="KW-0862">Zinc</keyword>
<evidence type="ECO:0000313" key="4">
    <source>
        <dbReference type="Ensembl" id="ENSMFAP00000028405.2"/>
    </source>
</evidence>
<organism evidence="4 5">
    <name type="scientific">Macaca fascicularis</name>
    <name type="common">Crab-eating macaque</name>
    <name type="synonym">Cynomolgus monkey</name>
    <dbReference type="NCBI Taxonomy" id="9541"/>
    <lineage>
        <taxon>Eukaryota</taxon>
        <taxon>Metazoa</taxon>
        <taxon>Chordata</taxon>
        <taxon>Craniata</taxon>
        <taxon>Vertebrata</taxon>
        <taxon>Euteleostomi</taxon>
        <taxon>Mammalia</taxon>
        <taxon>Eutheria</taxon>
        <taxon>Euarchontoglires</taxon>
        <taxon>Primates</taxon>
        <taxon>Haplorrhini</taxon>
        <taxon>Catarrhini</taxon>
        <taxon>Cercopithecidae</taxon>
        <taxon>Cercopithecinae</taxon>
        <taxon>Macaca</taxon>
    </lineage>
</organism>
<accession>A0A2K5VUG2</accession>
<dbReference type="FunFam" id="2.40.70.10:FF:000054">
    <property type="entry name" value="retrotransposon-derived protein PEG10 isoform 1"/>
    <property type="match status" value="1"/>
</dbReference>
<dbReference type="PROSITE" id="PS50158">
    <property type="entry name" value="ZF_CCHC"/>
    <property type="match status" value="1"/>
</dbReference>
<dbReference type="Bgee" id="ENSMFAG00000045560">
    <property type="expression patterns" value="Expressed in pituitary gland and 10 other cell types or tissues"/>
</dbReference>
<evidence type="ECO:0000256" key="2">
    <source>
        <dbReference type="SAM" id="MobiDB-lite"/>
    </source>
</evidence>
<dbReference type="GO" id="GO:0003676">
    <property type="term" value="F:nucleic acid binding"/>
    <property type="evidence" value="ECO:0007669"/>
    <property type="project" value="InterPro"/>
</dbReference>
<dbReference type="GeneTree" id="ENSGT00950000183173"/>
<dbReference type="GO" id="GO:0005654">
    <property type="term" value="C:nucleoplasm"/>
    <property type="evidence" value="ECO:0007669"/>
    <property type="project" value="Ensembl"/>
</dbReference>
<reference evidence="4 5" key="1">
    <citation type="submission" date="2013-03" db="EMBL/GenBank/DDBJ databases">
        <authorList>
            <person name="Warren W."/>
            <person name="Wilson R.K."/>
        </authorList>
    </citation>
    <scope>NUCLEOTIDE SEQUENCE</scope>
</reference>
<dbReference type="InterPro" id="IPR001878">
    <property type="entry name" value="Znf_CCHC"/>
</dbReference>
<dbReference type="InterPro" id="IPR005162">
    <property type="entry name" value="Retrotrans_gag_dom"/>
</dbReference>
<dbReference type="PANTHER" id="PTHR15503:SF31">
    <property type="entry name" value="RETROTRANSPOSON-DERIVED PROTEIN PEG10"/>
    <property type="match status" value="1"/>
</dbReference>
<dbReference type="AlphaFoldDB" id="A0A2K5VUG2"/>
<dbReference type="Pfam" id="PF03732">
    <property type="entry name" value="Retrotrans_gag"/>
    <property type="match status" value="1"/>
</dbReference>
<feature type="compositionally biased region" description="Basic and acidic residues" evidence="2">
    <location>
        <begin position="78"/>
        <end position="101"/>
    </location>
</feature>
<dbReference type="GO" id="GO:0005829">
    <property type="term" value="C:cytosol"/>
    <property type="evidence" value="ECO:0007669"/>
    <property type="project" value="Ensembl"/>
</dbReference>
<dbReference type="InterPro" id="IPR021109">
    <property type="entry name" value="Peptidase_aspartic_dom_sf"/>
</dbReference>
<dbReference type="SUPFAM" id="SSF56672">
    <property type="entry name" value="DNA/RNA polymerases"/>
    <property type="match status" value="1"/>
</dbReference>
<dbReference type="Proteomes" id="UP000233100">
    <property type="component" value="Chromosome 3"/>
</dbReference>
<feature type="compositionally biased region" description="Pro residues" evidence="2">
    <location>
        <begin position="46"/>
        <end position="57"/>
    </location>
</feature>
<evidence type="ECO:0000313" key="5">
    <source>
        <dbReference type="Proteomes" id="UP000233100"/>
    </source>
</evidence>
<protein>
    <submittedName>
        <fullName evidence="4">Paternally expressed 10</fullName>
    </submittedName>
</protein>
<dbReference type="PANTHER" id="PTHR15503">
    <property type="entry name" value="LDOC1 RELATED"/>
    <property type="match status" value="1"/>
</dbReference>
<keyword evidence="1" id="KW-0479">Metal-binding</keyword>
<feature type="region of interest" description="Disordered" evidence="2">
    <location>
        <begin position="1"/>
        <end position="134"/>
    </location>
</feature>
<dbReference type="InterPro" id="IPR043502">
    <property type="entry name" value="DNA/RNA_pol_sf"/>
</dbReference>
<feature type="compositionally biased region" description="Basic residues" evidence="2">
    <location>
        <begin position="1"/>
        <end position="15"/>
    </location>
</feature>
<evidence type="ECO:0000256" key="1">
    <source>
        <dbReference type="PROSITE-ProRule" id="PRU00047"/>
    </source>
</evidence>
<dbReference type="CDD" id="cd00303">
    <property type="entry name" value="retropepsin_like"/>
    <property type="match status" value="1"/>
</dbReference>
<reference evidence="4" key="2">
    <citation type="submission" date="2025-08" db="UniProtKB">
        <authorList>
            <consortium name="Ensembl"/>
        </authorList>
    </citation>
    <scope>IDENTIFICATION</scope>
</reference>
<keyword evidence="1" id="KW-0863">Zinc-finger</keyword>
<name>A0A2K5VUG2_MACFA</name>
<reference evidence="4" key="3">
    <citation type="submission" date="2025-09" db="UniProtKB">
        <authorList>
            <consortium name="Ensembl"/>
        </authorList>
    </citation>
    <scope>IDENTIFICATION</scope>
</reference>
<dbReference type="InterPro" id="IPR036875">
    <property type="entry name" value="Znf_CCHC_sf"/>
</dbReference>
<feature type="region of interest" description="Disordered" evidence="2">
    <location>
        <begin position="758"/>
        <end position="782"/>
    </location>
</feature>
<feature type="compositionally biased region" description="Basic and acidic residues" evidence="2">
    <location>
        <begin position="113"/>
        <end position="124"/>
    </location>
</feature>
<dbReference type="VEuPathDB" id="HostDB:ENSMFAG00000045560"/>
<dbReference type="Gene3D" id="3.30.70.270">
    <property type="match status" value="1"/>
</dbReference>
<dbReference type="GO" id="GO:0008270">
    <property type="term" value="F:zinc ion binding"/>
    <property type="evidence" value="ECO:0007669"/>
    <property type="project" value="UniProtKB-KW"/>
</dbReference>
<evidence type="ECO:0000259" key="3">
    <source>
        <dbReference type="PROSITE" id="PS50158"/>
    </source>
</evidence>
<gene>
    <name evidence="4" type="primary">PEG10</name>
</gene>
<feature type="domain" description="CCHC-type" evidence="3">
    <location>
        <begin position="371"/>
        <end position="385"/>
    </location>
</feature>
<dbReference type="Gene3D" id="3.10.10.10">
    <property type="entry name" value="HIV Type 1 Reverse Transcriptase, subunit A, domain 1"/>
    <property type="match status" value="1"/>
</dbReference>
<keyword evidence="5" id="KW-1185">Reference proteome</keyword>
<dbReference type="STRING" id="9541.ENSMFAP00000028405"/>
<sequence>MRNKRILKTKKRRSGRGGQDPGLHPHRSEATAGRSPPTPTVTLGPDCPPPPPPPPPNNNNNNNSKHTGHKSACVPNMTERRRDELSEEINNLREKVIKQSEENSNLQNQVQKLTEENTTLREQVEPTPEDDDDDIELRGAAAAAAPPPPIEEECPEDLPEKFDGNPDMLAPFMAQCQIFMEKSTRDFSVDRVRVCFVTSMMTGRAARWASAKLERSHYLMHNYPAFMMEMKHVFEDPQRREAAKRKIRRLRQGMGSVIDYSNAFQMIAQDLDWNEPALIDQYHEGLSDHIQEELSHLEVAKSLSALIGQCIHIERRLARAAAARKPRSPPRALVLPHVASHHQVDPTEPVGGARMRLTQEEKERRRKLNLCLYCGTGGHYADNCPAKASKSSPGKLPGPAVEGPSATGPEIIRSPQDDASSPHLQVMLQIHLPGRHTLFVRAMIDSGASGNFIDHEYVAQNGIPLRIKDWPILVEAIDGRPIASGPVVHETHDLIVDLGDHREVLSFDVTQSPFFPVVLGVRWLSTHDPNITWSTRSIVFDSEYCRYHCRMYSPIPPSLPPPAQQPPLYYPVDGYRVYQPVRYYYVQNVYTPVDEHVYPDHRLVDPHIEMIPGAHSIPSGHVYSLSEPEMAALRDFVARNVKDGLITPTIAPNGAQVLQVKRGWKLQVSYDCRAPNNFTIQNQYPRLSIPNLEDQAHLATYTEFVPQIPGYQTYPTYAAYPTYPVGFAWYPVGRDGQGRSLYVPVMITWNPHWYRQPPVPQYPPPQPPPPPPPPPPPSYSTL</sequence>
<dbReference type="InterPro" id="IPR032567">
    <property type="entry name" value="RTL1-rel"/>
</dbReference>
<dbReference type="InterPro" id="IPR043128">
    <property type="entry name" value="Rev_trsase/Diguanyl_cyclase"/>
</dbReference>
<proteinExistence type="predicted"/>
<dbReference type="SUPFAM" id="SSF50630">
    <property type="entry name" value="Acid proteases"/>
    <property type="match status" value="1"/>
</dbReference>
<dbReference type="Ensembl" id="ENSMFAT00000002595.2">
    <property type="protein sequence ID" value="ENSMFAP00000028405.2"/>
    <property type="gene ID" value="ENSMFAG00000045560.2"/>
</dbReference>